<dbReference type="GO" id="GO:0050660">
    <property type="term" value="F:flavin adenine dinucleotide binding"/>
    <property type="evidence" value="ECO:0007669"/>
    <property type="project" value="TreeGrafter"/>
</dbReference>
<accession>A0A559M408</accession>
<dbReference type="GO" id="GO:0006121">
    <property type="term" value="P:mitochondrial electron transport, succinate to ubiquinone"/>
    <property type="evidence" value="ECO:0007669"/>
    <property type="project" value="TreeGrafter"/>
</dbReference>
<protein>
    <submittedName>
        <fullName evidence="4">Putative succinate dehydrogenase [ubiquinone] flavoprotein subunit, mitochondrial</fullName>
    </submittedName>
</protein>
<organism evidence="4 5">
    <name type="scientific">Lachnellula willkommii</name>
    <dbReference type="NCBI Taxonomy" id="215461"/>
    <lineage>
        <taxon>Eukaryota</taxon>
        <taxon>Fungi</taxon>
        <taxon>Dikarya</taxon>
        <taxon>Ascomycota</taxon>
        <taxon>Pezizomycotina</taxon>
        <taxon>Leotiomycetes</taxon>
        <taxon>Helotiales</taxon>
        <taxon>Lachnaceae</taxon>
        <taxon>Lachnellula</taxon>
    </lineage>
</organism>
<keyword evidence="4" id="KW-0830">Ubiquinone</keyword>
<feature type="non-terminal residue" evidence="4">
    <location>
        <position position="1"/>
    </location>
</feature>
<comment type="caution">
    <text evidence="4">The sequence shown here is derived from an EMBL/GenBank/DDBJ whole genome shotgun (WGS) entry which is preliminary data.</text>
</comment>
<dbReference type="SUPFAM" id="SSF51905">
    <property type="entry name" value="FAD/NAD(P)-binding domain"/>
    <property type="match status" value="1"/>
</dbReference>
<dbReference type="Gene3D" id="3.50.50.60">
    <property type="entry name" value="FAD/NAD(P)-binding domain"/>
    <property type="match status" value="2"/>
</dbReference>
<evidence type="ECO:0000256" key="1">
    <source>
        <dbReference type="ARBA" id="ARBA00022630"/>
    </source>
</evidence>
<dbReference type="InterPro" id="IPR030664">
    <property type="entry name" value="SdhA/FrdA/AprA"/>
</dbReference>
<dbReference type="GO" id="GO:0005739">
    <property type="term" value="C:mitochondrion"/>
    <property type="evidence" value="ECO:0007669"/>
    <property type="project" value="GOC"/>
</dbReference>
<keyword evidence="5" id="KW-1185">Reference proteome</keyword>
<proteinExistence type="predicted"/>
<feature type="domain" description="FAD-dependent oxidoreductase 2 FAD-binding" evidence="3">
    <location>
        <begin position="24"/>
        <end position="128"/>
    </location>
</feature>
<dbReference type="Proteomes" id="UP000315522">
    <property type="component" value="Unassembled WGS sequence"/>
</dbReference>
<dbReference type="AlphaFoldDB" id="A0A559M408"/>
<dbReference type="GO" id="GO:0008177">
    <property type="term" value="F:succinate dehydrogenase (quinone) activity"/>
    <property type="evidence" value="ECO:0007669"/>
    <property type="project" value="TreeGrafter"/>
</dbReference>
<dbReference type="Pfam" id="PF00890">
    <property type="entry name" value="FAD_binding_2"/>
    <property type="match status" value="1"/>
</dbReference>
<sequence length="138" mass="15056">TLRRRATTAASGGLHYLVINYYYDAIIVRAGGASLRAAVGLAESGLETACISKLFPTRSYTVAAQGGINAALGNITEEIVYRLARRLRCNPLYDSRSTKSVYELENYRMPFSRTSKGTIYQRALGGQSLEYGNGGQAY</sequence>
<dbReference type="PANTHER" id="PTHR11632:SF51">
    <property type="entry name" value="SUCCINATE DEHYDROGENASE [UBIQUINONE] FLAVOPROTEIN SUBUNIT, MITOCHONDRIAL"/>
    <property type="match status" value="1"/>
</dbReference>
<keyword evidence="1" id="KW-0285">Flavoprotein</keyword>
<evidence type="ECO:0000313" key="5">
    <source>
        <dbReference type="Proteomes" id="UP000315522"/>
    </source>
</evidence>
<dbReference type="InterPro" id="IPR036188">
    <property type="entry name" value="FAD/NAD-bd_sf"/>
</dbReference>
<dbReference type="GO" id="GO:0009055">
    <property type="term" value="F:electron transfer activity"/>
    <property type="evidence" value="ECO:0007669"/>
    <property type="project" value="TreeGrafter"/>
</dbReference>
<dbReference type="EMBL" id="QGML01002231">
    <property type="protein sequence ID" value="TVY87680.1"/>
    <property type="molecule type" value="Genomic_DNA"/>
</dbReference>
<evidence type="ECO:0000256" key="2">
    <source>
        <dbReference type="ARBA" id="ARBA00023002"/>
    </source>
</evidence>
<reference evidence="4 5" key="1">
    <citation type="submission" date="2018-05" db="EMBL/GenBank/DDBJ databases">
        <title>Genome sequencing and assembly of the regulated plant pathogen Lachnellula willkommii and related sister species for the development of diagnostic species identification markers.</title>
        <authorList>
            <person name="Giroux E."/>
            <person name="Bilodeau G."/>
        </authorList>
    </citation>
    <scope>NUCLEOTIDE SEQUENCE [LARGE SCALE GENOMIC DNA]</scope>
    <source>
        <strain evidence="4 5">CBS 172.35</strain>
    </source>
</reference>
<evidence type="ECO:0000259" key="3">
    <source>
        <dbReference type="Pfam" id="PF00890"/>
    </source>
</evidence>
<dbReference type="PANTHER" id="PTHR11632">
    <property type="entry name" value="SUCCINATE DEHYDROGENASE 2 FLAVOPROTEIN SUBUNIT"/>
    <property type="match status" value="1"/>
</dbReference>
<gene>
    <name evidence="4" type="primary">sdh1_0</name>
    <name evidence="4" type="ORF">LAWI1_G007636</name>
</gene>
<evidence type="ECO:0000313" key="4">
    <source>
        <dbReference type="EMBL" id="TVY87680.1"/>
    </source>
</evidence>
<name>A0A559M408_9HELO</name>
<dbReference type="InterPro" id="IPR003953">
    <property type="entry name" value="FAD-dep_OxRdtase_2_FAD-bd"/>
</dbReference>
<keyword evidence="2" id="KW-0560">Oxidoreductase</keyword>